<evidence type="ECO:0000313" key="1">
    <source>
        <dbReference type="EMBL" id="QEE16841.2"/>
    </source>
</evidence>
<name>A0A5B9DCS1_9ARCH</name>
<reference evidence="1 2" key="1">
    <citation type="journal article" date="2020" name="Nature">
        <title>Isolation of an archaeon at the prokaryote-eukaryote interface.</title>
        <authorList>
            <person name="Imachi H."/>
            <person name="Nobu M.K."/>
            <person name="Nakahara N."/>
            <person name="Morono Y."/>
            <person name="Ogawara M."/>
            <person name="Takaki Y."/>
            <person name="Takano Y."/>
            <person name="Uematsu K."/>
            <person name="Ikuta T."/>
            <person name="Ito M."/>
            <person name="Matsui Y."/>
            <person name="Miyazaki M."/>
            <person name="Murata K."/>
            <person name="Saito Y."/>
            <person name="Sakai S."/>
            <person name="Song C."/>
            <person name="Tasumi E."/>
            <person name="Yamanaka Y."/>
            <person name="Yamaguchi T."/>
            <person name="Kamagata Y."/>
            <person name="Tamaki H."/>
            <person name="Takai K."/>
        </authorList>
    </citation>
    <scope>NUCLEOTIDE SEQUENCE [LARGE SCALE GENOMIC DNA]</scope>
    <source>
        <strain evidence="1 2">MK-D1</strain>
    </source>
</reference>
<dbReference type="Proteomes" id="UP000321408">
    <property type="component" value="Chromosome"/>
</dbReference>
<proteinExistence type="predicted"/>
<organism evidence="1 2">
    <name type="scientific">Promethearchaeum syntrophicum</name>
    <dbReference type="NCBI Taxonomy" id="2594042"/>
    <lineage>
        <taxon>Archaea</taxon>
        <taxon>Promethearchaeati</taxon>
        <taxon>Promethearchaeota</taxon>
        <taxon>Promethearchaeia</taxon>
        <taxon>Promethearchaeales</taxon>
        <taxon>Promethearchaeaceae</taxon>
        <taxon>Promethearchaeum</taxon>
    </lineage>
</organism>
<dbReference type="KEGG" id="psyt:DSAG12_02671"/>
<protein>
    <recommendedName>
        <fullName evidence="3">DUF3784 domain-containing protein</fullName>
    </recommendedName>
</protein>
<accession>A0A5B9DCS1</accession>
<evidence type="ECO:0008006" key="3">
    <source>
        <dbReference type="Google" id="ProtNLM"/>
    </source>
</evidence>
<dbReference type="AlphaFoldDB" id="A0A5B9DCS1"/>
<sequence>MIFGQPSFLLARYEWFQKLFRKTMTSANRKSLSKFYAIMFLVTGIPLSIGAIVGYILPDTFELVSLWLVLAVGVIGINLALFINVSKRFIIYEGTTPSD</sequence>
<keyword evidence="2" id="KW-1185">Reference proteome</keyword>
<reference evidence="1 2" key="2">
    <citation type="journal article" date="2024" name="Int. J. Syst. Evol. Microbiol.">
        <title>Promethearchaeum syntrophicum gen. nov., sp. nov., an anaerobic, obligately syntrophic archaeon, the first isolate of the lineage 'Asgard' archaea, and proposal of the new archaeal phylum Promethearchaeota phyl. nov. and kingdom Promethearchaeati regn. nov.</title>
        <authorList>
            <person name="Imachi H."/>
            <person name="Nobu M.K."/>
            <person name="Kato S."/>
            <person name="Takaki Y."/>
            <person name="Miyazaki M."/>
            <person name="Miyata M."/>
            <person name="Ogawara M."/>
            <person name="Saito Y."/>
            <person name="Sakai S."/>
            <person name="Tahara Y.O."/>
            <person name="Takano Y."/>
            <person name="Tasumi E."/>
            <person name="Uematsu K."/>
            <person name="Yoshimura T."/>
            <person name="Itoh T."/>
            <person name="Ohkuma M."/>
            <person name="Takai K."/>
        </authorList>
    </citation>
    <scope>NUCLEOTIDE SEQUENCE [LARGE SCALE GENOMIC DNA]</scope>
    <source>
        <strain evidence="1 2">MK-D1</strain>
    </source>
</reference>
<dbReference type="EMBL" id="CP042905">
    <property type="protein sequence ID" value="QEE16841.2"/>
    <property type="molecule type" value="Genomic_DNA"/>
</dbReference>
<evidence type="ECO:0000313" key="2">
    <source>
        <dbReference type="Proteomes" id="UP000321408"/>
    </source>
</evidence>
<gene>
    <name evidence="1" type="ORF">DSAG12_02671</name>
</gene>